<dbReference type="InterPro" id="IPR012910">
    <property type="entry name" value="Plug_dom"/>
</dbReference>
<dbReference type="CDD" id="cd01347">
    <property type="entry name" value="ligand_gated_channel"/>
    <property type="match status" value="1"/>
</dbReference>
<dbReference type="RefSeq" id="WP_223992460.1">
    <property type="nucleotide sequence ID" value="NZ_CAJZAG010000009.1"/>
</dbReference>
<keyword evidence="12" id="KW-0732">Signal</keyword>
<evidence type="ECO:0000256" key="12">
    <source>
        <dbReference type="SAM" id="SignalP"/>
    </source>
</evidence>
<dbReference type="Pfam" id="PF07715">
    <property type="entry name" value="Plug"/>
    <property type="match status" value="1"/>
</dbReference>
<dbReference type="InterPro" id="IPR010105">
    <property type="entry name" value="TonB_sidphr_rcpt"/>
</dbReference>
<dbReference type="InterPro" id="IPR037066">
    <property type="entry name" value="Plug_dom_sf"/>
</dbReference>
<comment type="caution">
    <text evidence="15">The sequence shown here is derived from an EMBL/GenBank/DDBJ whole genome shotgun (WGS) entry which is preliminary data.</text>
</comment>
<evidence type="ECO:0000259" key="13">
    <source>
        <dbReference type="Pfam" id="PF00593"/>
    </source>
</evidence>
<evidence type="ECO:0000256" key="4">
    <source>
        <dbReference type="ARBA" id="ARBA00022452"/>
    </source>
</evidence>
<dbReference type="InterPro" id="IPR000531">
    <property type="entry name" value="Beta-barrel_TonB"/>
</dbReference>
<evidence type="ECO:0000256" key="5">
    <source>
        <dbReference type="ARBA" id="ARBA00022692"/>
    </source>
</evidence>
<keyword evidence="3 10" id="KW-0813">Transport</keyword>
<dbReference type="PANTHER" id="PTHR32552:SF82">
    <property type="entry name" value="FCUA PROTEIN"/>
    <property type="match status" value="1"/>
</dbReference>
<dbReference type="InterPro" id="IPR036942">
    <property type="entry name" value="Beta-barrel_TonB_sf"/>
</dbReference>
<feature type="chain" id="PRO_5046061046" evidence="12">
    <location>
        <begin position="42"/>
        <end position="726"/>
    </location>
</feature>
<evidence type="ECO:0000313" key="16">
    <source>
        <dbReference type="Proteomes" id="UP000706525"/>
    </source>
</evidence>
<reference evidence="15 16" key="1">
    <citation type="submission" date="2021-08" db="EMBL/GenBank/DDBJ databases">
        <authorList>
            <person name="Peeters C."/>
        </authorList>
    </citation>
    <scope>NUCLEOTIDE SEQUENCE [LARGE SCALE GENOMIC DNA]</scope>
    <source>
        <strain evidence="15 16">LMG 32289</strain>
    </source>
</reference>
<dbReference type="NCBIfam" id="TIGR01783">
    <property type="entry name" value="TonB-siderophor"/>
    <property type="match status" value="1"/>
</dbReference>
<dbReference type="Gene3D" id="2.170.130.10">
    <property type="entry name" value="TonB-dependent receptor, plug domain"/>
    <property type="match status" value="1"/>
</dbReference>
<dbReference type="Gene3D" id="2.40.170.20">
    <property type="entry name" value="TonB-dependent receptor, beta-barrel domain"/>
    <property type="match status" value="1"/>
</dbReference>
<proteinExistence type="inferred from homology"/>
<feature type="signal peptide" evidence="12">
    <location>
        <begin position="1"/>
        <end position="41"/>
    </location>
</feature>
<sequence length="726" mass="79044">MTSSLPTQPAQPAPGSRLRPLAALARLAVVTGFPLCGTALAQTPAALPHTGTLSPVTITGASLAAADPRGQQLEKPFANGALGARAQLDTPYSTTIVSGEDLADRQVTKLGDIFALDASVTDNSNANSAWNAYLTVRGVPLDWQRSFKINGMPYVGYGNTLPYEQLEQVELLKGPSAFMYGFATPGGTLNYVTKKPPEQFFASIDLGYRSGHAWGEHIDIGGRAGRDGMFGYRLNLTHEEGKPSNAVGLNRNAVSLGLEARLTRALTWTFDGIYQDRNAWGQTPTFATYAIKGKQLPGFVSGRAGVFAGPDQHLYTNLQLYTTGLRYALNPDWTVSARYSFAKQWRNRNETTYVLQDAAGNYDDYRYYGIQGHQFNYVDAMVEGKFRTGPFAHQFVAGVSGQKQLNRYSRGTGRWFLLGTGNIFQPSTNVFYTPGGLSTFRASDIVQKAAFASDTVHLTERWSVLAGVRYTNFSQHSYNRGGTVKSVYSKSGVISPTAALMFKPTPLATLYASYVESLEPGTQVTDPSLANFGQQLNPVRSRQYEVGAKTEQGNWTGTAALFRLERGAQYRQGNYMAQDGLEVYQGVELDGYTRIGQWDVKGSAMALRTRYARGAQNDGNRVAGAPSFVLAGAVGYRLPFVPGLRIGVDAKYTGSVKLRPAGDIALGGYTVFNAGASYTTRLAGRDITLRAVLSNLTNKRYWGFQYADYMQPADPRAISLNAKISY</sequence>
<comment type="subcellular location">
    <subcellularLocation>
        <location evidence="1 10">Cell outer membrane</location>
        <topology evidence="1 10">Multi-pass membrane protein</topology>
    </subcellularLocation>
</comment>
<gene>
    <name evidence="15" type="primary">fcuA_3</name>
    <name evidence="15" type="ORF">LMG32289_04607</name>
</gene>
<feature type="domain" description="TonB-dependent receptor plug" evidence="14">
    <location>
        <begin position="87"/>
        <end position="188"/>
    </location>
</feature>
<keyword evidence="5 10" id="KW-0812">Transmembrane</keyword>
<protein>
    <submittedName>
        <fullName evidence="15">Ferrichrome receptor FcuA</fullName>
    </submittedName>
</protein>
<keyword evidence="16" id="KW-1185">Reference proteome</keyword>
<evidence type="ECO:0000256" key="7">
    <source>
        <dbReference type="ARBA" id="ARBA00023136"/>
    </source>
</evidence>
<dbReference type="Proteomes" id="UP000706525">
    <property type="component" value="Unassembled WGS sequence"/>
</dbReference>
<evidence type="ECO:0000313" key="15">
    <source>
        <dbReference type="EMBL" id="CAG9180384.1"/>
    </source>
</evidence>
<keyword evidence="6 11" id="KW-0798">TonB box</keyword>
<dbReference type="PROSITE" id="PS52016">
    <property type="entry name" value="TONB_DEPENDENT_REC_3"/>
    <property type="match status" value="1"/>
</dbReference>
<evidence type="ECO:0000256" key="10">
    <source>
        <dbReference type="PROSITE-ProRule" id="PRU01360"/>
    </source>
</evidence>
<evidence type="ECO:0000256" key="6">
    <source>
        <dbReference type="ARBA" id="ARBA00023077"/>
    </source>
</evidence>
<evidence type="ECO:0000256" key="1">
    <source>
        <dbReference type="ARBA" id="ARBA00004571"/>
    </source>
</evidence>
<evidence type="ECO:0000259" key="14">
    <source>
        <dbReference type="Pfam" id="PF07715"/>
    </source>
</evidence>
<name>A0ABM8XJK0_9BURK</name>
<keyword evidence="4 10" id="KW-1134">Transmembrane beta strand</keyword>
<comment type="similarity">
    <text evidence="2 10 11">Belongs to the TonB-dependent receptor family.</text>
</comment>
<evidence type="ECO:0000256" key="2">
    <source>
        <dbReference type="ARBA" id="ARBA00009810"/>
    </source>
</evidence>
<dbReference type="SUPFAM" id="SSF56935">
    <property type="entry name" value="Porins"/>
    <property type="match status" value="1"/>
</dbReference>
<dbReference type="PANTHER" id="PTHR32552">
    <property type="entry name" value="FERRICHROME IRON RECEPTOR-RELATED"/>
    <property type="match status" value="1"/>
</dbReference>
<keyword evidence="8 15" id="KW-0675">Receptor</keyword>
<feature type="domain" description="TonB-dependent receptor-like beta-barrel" evidence="13">
    <location>
        <begin position="277"/>
        <end position="696"/>
    </location>
</feature>
<keyword evidence="7 10" id="KW-0472">Membrane</keyword>
<evidence type="ECO:0000256" key="8">
    <source>
        <dbReference type="ARBA" id="ARBA00023170"/>
    </source>
</evidence>
<dbReference type="EMBL" id="CAJZAG010000009">
    <property type="protein sequence ID" value="CAG9180384.1"/>
    <property type="molecule type" value="Genomic_DNA"/>
</dbReference>
<accession>A0ABM8XJK0</accession>
<dbReference type="InterPro" id="IPR039426">
    <property type="entry name" value="TonB-dep_rcpt-like"/>
</dbReference>
<organism evidence="15 16">
    <name type="scientific">Cupriavidus pampae</name>
    <dbReference type="NCBI Taxonomy" id="659251"/>
    <lineage>
        <taxon>Bacteria</taxon>
        <taxon>Pseudomonadati</taxon>
        <taxon>Pseudomonadota</taxon>
        <taxon>Betaproteobacteria</taxon>
        <taxon>Burkholderiales</taxon>
        <taxon>Burkholderiaceae</taxon>
        <taxon>Cupriavidus</taxon>
    </lineage>
</organism>
<dbReference type="Pfam" id="PF00593">
    <property type="entry name" value="TonB_dep_Rec_b-barrel"/>
    <property type="match status" value="1"/>
</dbReference>
<evidence type="ECO:0000256" key="3">
    <source>
        <dbReference type="ARBA" id="ARBA00022448"/>
    </source>
</evidence>
<evidence type="ECO:0000256" key="9">
    <source>
        <dbReference type="ARBA" id="ARBA00023237"/>
    </source>
</evidence>
<keyword evidence="9 10" id="KW-0998">Cell outer membrane</keyword>
<evidence type="ECO:0000256" key="11">
    <source>
        <dbReference type="RuleBase" id="RU003357"/>
    </source>
</evidence>